<dbReference type="InterPro" id="IPR035952">
    <property type="entry name" value="Rhomboid-like_sf"/>
</dbReference>
<dbReference type="GO" id="GO:0016020">
    <property type="term" value="C:membrane"/>
    <property type="evidence" value="ECO:0007669"/>
    <property type="project" value="UniProtKB-SubCell"/>
</dbReference>
<comment type="similarity">
    <text evidence="2">Belongs to the peptidase S54 family.</text>
</comment>
<dbReference type="EMBL" id="KK102179">
    <property type="protein sequence ID" value="KIY98458.1"/>
    <property type="molecule type" value="Genomic_DNA"/>
</dbReference>
<feature type="domain" description="Peptidase S54 rhomboid" evidence="7">
    <location>
        <begin position="69"/>
        <end position="185"/>
    </location>
</feature>
<dbReference type="STRING" id="145388.A0A0D2KSB8"/>
<proteinExistence type="inferred from homology"/>
<feature type="transmembrane region" description="Helical" evidence="6">
    <location>
        <begin position="109"/>
        <end position="128"/>
    </location>
</feature>
<dbReference type="Proteomes" id="UP000054498">
    <property type="component" value="Unassembled WGS sequence"/>
</dbReference>
<dbReference type="RefSeq" id="XP_013897478.1">
    <property type="nucleotide sequence ID" value="XM_014042024.1"/>
</dbReference>
<evidence type="ECO:0000256" key="1">
    <source>
        <dbReference type="ARBA" id="ARBA00004141"/>
    </source>
</evidence>
<reference evidence="8 9" key="1">
    <citation type="journal article" date="2013" name="BMC Genomics">
        <title>Reconstruction of the lipid metabolism for the microalga Monoraphidium neglectum from its genome sequence reveals characteristics suitable for biofuel production.</title>
        <authorList>
            <person name="Bogen C."/>
            <person name="Al-Dilaimi A."/>
            <person name="Albersmeier A."/>
            <person name="Wichmann J."/>
            <person name="Grundmann M."/>
            <person name="Rupp O."/>
            <person name="Lauersen K.J."/>
            <person name="Blifernez-Klassen O."/>
            <person name="Kalinowski J."/>
            <person name="Goesmann A."/>
            <person name="Mussgnug J.H."/>
            <person name="Kruse O."/>
        </authorList>
    </citation>
    <scope>NUCLEOTIDE SEQUENCE [LARGE SCALE GENOMIC DNA]</scope>
    <source>
        <strain evidence="8 9">SAG 48.87</strain>
    </source>
</reference>
<evidence type="ECO:0000256" key="6">
    <source>
        <dbReference type="SAM" id="Phobius"/>
    </source>
</evidence>
<dbReference type="SUPFAM" id="SSF144091">
    <property type="entry name" value="Rhomboid-like"/>
    <property type="match status" value="1"/>
</dbReference>
<evidence type="ECO:0000256" key="3">
    <source>
        <dbReference type="ARBA" id="ARBA00022692"/>
    </source>
</evidence>
<evidence type="ECO:0000313" key="8">
    <source>
        <dbReference type="EMBL" id="KIY98458.1"/>
    </source>
</evidence>
<keyword evidence="4 6" id="KW-1133">Transmembrane helix</keyword>
<evidence type="ECO:0000259" key="7">
    <source>
        <dbReference type="Pfam" id="PF01694"/>
    </source>
</evidence>
<sequence>MYAKTADETALCTFTPPPAAVRRPGGAAAAYQVPFTANHALLLSLAAAWAATALLGLLPPASLALDRARPWTVLSDAWLSPGVDLLARNLFFGYVFGRVVDNVEGGQGLWLSYVLSAAGGAAAAFLLLPRRAPIAGSAMNGALFGLFGMATLFNAAKSWHWHRWFELVALLPFVALQLTSSQAGLAQWCVLRGVRLGGWVPLIGGLAGAAVSAGILALGRVVAAGIQQQQAAAAAAQQQQAGAEGSGAPQQQEPLTALLSRAAALVLKRLV</sequence>
<dbReference type="KEGG" id="mng:MNEG_9503"/>
<keyword evidence="9" id="KW-1185">Reference proteome</keyword>
<accession>A0A0D2KSB8</accession>
<dbReference type="GO" id="GO:0004252">
    <property type="term" value="F:serine-type endopeptidase activity"/>
    <property type="evidence" value="ECO:0007669"/>
    <property type="project" value="InterPro"/>
</dbReference>
<organism evidence="8 9">
    <name type="scientific">Monoraphidium neglectum</name>
    <dbReference type="NCBI Taxonomy" id="145388"/>
    <lineage>
        <taxon>Eukaryota</taxon>
        <taxon>Viridiplantae</taxon>
        <taxon>Chlorophyta</taxon>
        <taxon>core chlorophytes</taxon>
        <taxon>Chlorophyceae</taxon>
        <taxon>CS clade</taxon>
        <taxon>Sphaeropleales</taxon>
        <taxon>Selenastraceae</taxon>
        <taxon>Monoraphidium</taxon>
    </lineage>
</organism>
<dbReference type="Pfam" id="PF01694">
    <property type="entry name" value="Rhomboid"/>
    <property type="match status" value="1"/>
</dbReference>
<name>A0A0D2KSB8_9CHLO</name>
<keyword evidence="3 6" id="KW-0812">Transmembrane</keyword>
<feature type="transmembrane region" description="Helical" evidence="6">
    <location>
        <begin position="167"/>
        <end position="186"/>
    </location>
</feature>
<dbReference type="Gene3D" id="1.20.1540.10">
    <property type="entry name" value="Rhomboid-like"/>
    <property type="match status" value="1"/>
</dbReference>
<evidence type="ECO:0000256" key="4">
    <source>
        <dbReference type="ARBA" id="ARBA00022989"/>
    </source>
</evidence>
<protein>
    <recommendedName>
        <fullName evidence="7">Peptidase S54 rhomboid domain-containing protein</fullName>
    </recommendedName>
</protein>
<comment type="subcellular location">
    <subcellularLocation>
        <location evidence="1">Membrane</location>
        <topology evidence="1">Multi-pass membrane protein</topology>
    </subcellularLocation>
</comment>
<feature type="transmembrane region" description="Helical" evidence="6">
    <location>
        <begin position="198"/>
        <end position="219"/>
    </location>
</feature>
<dbReference type="GeneID" id="25742378"/>
<keyword evidence="5 6" id="KW-0472">Membrane</keyword>
<evidence type="ECO:0000313" key="9">
    <source>
        <dbReference type="Proteomes" id="UP000054498"/>
    </source>
</evidence>
<evidence type="ECO:0000256" key="2">
    <source>
        <dbReference type="ARBA" id="ARBA00009045"/>
    </source>
</evidence>
<dbReference type="OrthoDB" id="548878at2759"/>
<gene>
    <name evidence="8" type="ORF">MNEG_9503</name>
</gene>
<evidence type="ECO:0000256" key="5">
    <source>
        <dbReference type="ARBA" id="ARBA00023136"/>
    </source>
</evidence>
<feature type="transmembrane region" description="Helical" evidence="6">
    <location>
        <begin position="134"/>
        <end position="155"/>
    </location>
</feature>
<dbReference type="InterPro" id="IPR022764">
    <property type="entry name" value="Peptidase_S54_rhomboid_dom"/>
</dbReference>
<feature type="transmembrane region" description="Helical" evidence="6">
    <location>
        <begin position="78"/>
        <end position="97"/>
    </location>
</feature>
<dbReference type="AlphaFoldDB" id="A0A0D2KSB8"/>
<feature type="transmembrane region" description="Helical" evidence="6">
    <location>
        <begin position="40"/>
        <end position="58"/>
    </location>
</feature>